<gene>
    <name evidence="2" type="ORF">Pc12g15870</name>
    <name evidence="2" type="ORF">PCH_Pc12g15870</name>
</gene>
<evidence type="ECO:0000313" key="2">
    <source>
        <dbReference type="EMBL" id="CAP81214.1"/>
    </source>
</evidence>
<dbReference type="AlphaFoldDB" id="B6GYE1"/>
<reference evidence="2 3" key="1">
    <citation type="journal article" date="2008" name="Nat. Biotechnol.">
        <title>Genome sequencing and analysis of the filamentous fungus Penicillium chrysogenum.</title>
        <authorList>
            <person name="van den Berg M.A."/>
            <person name="Albang R."/>
            <person name="Albermann K."/>
            <person name="Badger J.H."/>
            <person name="Daran J.-M."/>
            <person name="Driessen A.J.M."/>
            <person name="Garcia-Estrada C."/>
            <person name="Fedorova N.D."/>
            <person name="Harris D.M."/>
            <person name="Heijne W.H.M."/>
            <person name="Joardar V.S."/>
            <person name="Kiel J.A.K.W."/>
            <person name="Kovalchuk A."/>
            <person name="Martin J.F."/>
            <person name="Nierman W.C."/>
            <person name="Nijland J.G."/>
            <person name="Pronk J.T."/>
            <person name="Roubos J.A."/>
            <person name="van der Klei I.J."/>
            <person name="van Peij N.N.M.E."/>
            <person name="Veenhuis M."/>
            <person name="von Doehren H."/>
            <person name="Wagner C."/>
            <person name="Wortman J.R."/>
            <person name="Bovenberg R.A.L."/>
        </authorList>
    </citation>
    <scope>NUCLEOTIDE SEQUENCE [LARGE SCALE GENOMIC DNA]</scope>
    <source>
        <strain evidence="3">ATCC 28089 / DSM 1075 / NRRL 1951 / Wisconsin 54-1255</strain>
    </source>
</reference>
<feature type="region of interest" description="Disordered" evidence="1">
    <location>
        <begin position="283"/>
        <end position="302"/>
    </location>
</feature>
<evidence type="ECO:0000256" key="1">
    <source>
        <dbReference type="SAM" id="MobiDB-lite"/>
    </source>
</evidence>
<organism evidence="2 3">
    <name type="scientific">Penicillium rubens (strain ATCC 28089 / DSM 1075 / NRRL 1951 / Wisconsin 54-1255)</name>
    <name type="common">Penicillium chrysogenum</name>
    <dbReference type="NCBI Taxonomy" id="500485"/>
    <lineage>
        <taxon>Eukaryota</taxon>
        <taxon>Fungi</taxon>
        <taxon>Dikarya</taxon>
        <taxon>Ascomycota</taxon>
        <taxon>Pezizomycotina</taxon>
        <taxon>Eurotiomycetes</taxon>
        <taxon>Eurotiomycetidae</taxon>
        <taxon>Eurotiales</taxon>
        <taxon>Aspergillaceae</taxon>
        <taxon>Penicillium</taxon>
        <taxon>Penicillium chrysogenum species complex</taxon>
    </lineage>
</organism>
<evidence type="ECO:0000313" key="3">
    <source>
        <dbReference type="Proteomes" id="UP000000724"/>
    </source>
</evidence>
<protein>
    <submittedName>
        <fullName evidence="2">Uncharacterized protein</fullName>
    </submittedName>
</protein>
<keyword evidence="3" id="KW-1185">Reference proteome</keyword>
<dbReference type="Proteomes" id="UP000000724">
    <property type="component" value="Contig Pc00c12"/>
</dbReference>
<dbReference type="EMBL" id="AM920427">
    <property type="protein sequence ID" value="CAP81214.1"/>
    <property type="molecule type" value="Genomic_DNA"/>
</dbReference>
<dbReference type="HOGENOM" id="CLU_921667_0_0_1"/>
<accession>B6GYE1</accession>
<proteinExistence type="predicted"/>
<name>B6GYE1_PENRW</name>
<dbReference type="VEuPathDB" id="FungiDB:PCH_Pc12g15870"/>
<feature type="compositionally biased region" description="Basic and acidic residues" evidence="1">
    <location>
        <begin position="292"/>
        <end position="302"/>
    </location>
</feature>
<sequence>MGHATYAPPKITWVIRHESRMHSRCKTYLLPARTSAAGNRPGSESVAIIPPIEYRQCPAGAQYSSFALLLFASALFMSSSLPVTCDSPKGWNVARSKVHTAQGPHGSAGRLTRKHTPETAEVIFIPPASFLVLPEYGVRASSLPMCGSFIWSPCTRDRLCKSIDLTGWTNDMSQSLDDGTIYVVYNVSNNEIHIVSKVRGGSTVVPVHKGCEAVSYMYGVPTGYRVPTRDLCPGGLRLLPNQATPVQPRGFSEERLAPQQWARGEVLFNGVCRIRDIPPGTTGTAAPLLHTGPDDAEHTNQK</sequence>